<dbReference type="AlphaFoldDB" id="A0ABD3L9J2"/>
<protein>
    <submittedName>
        <fullName evidence="1">Uncharacterized protein</fullName>
    </submittedName>
</protein>
<dbReference type="EMBL" id="JBJKBG010000002">
    <property type="protein sequence ID" value="KAL3748489.1"/>
    <property type="molecule type" value="Genomic_DNA"/>
</dbReference>
<accession>A0ABD3L9J2</accession>
<evidence type="ECO:0000313" key="2">
    <source>
        <dbReference type="Proteomes" id="UP001634007"/>
    </source>
</evidence>
<sequence>MDRPWLRPDEVRVEIRRGRALWVIGRGDEPVKAGLPSLNKMRVGKATASMNADCVLTITIPKSHRPWKWYKYKDLVFAWFKTVHVAVSS</sequence>
<comment type="caution">
    <text evidence="1">The sequence shown here is derived from an EMBL/GenBank/DDBJ whole genome shotgun (WGS) entry which is preliminary data.</text>
</comment>
<name>A0ABD3L9J2_EUCGL</name>
<dbReference type="Proteomes" id="UP001634007">
    <property type="component" value="Unassembled WGS sequence"/>
</dbReference>
<reference evidence="1 2" key="1">
    <citation type="submission" date="2024-11" db="EMBL/GenBank/DDBJ databases">
        <title>Chromosome-level genome assembly of Eucalyptus globulus Labill. provides insights into its genome evolution.</title>
        <authorList>
            <person name="Li X."/>
        </authorList>
    </citation>
    <scope>NUCLEOTIDE SEQUENCE [LARGE SCALE GENOMIC DNA]</scope>
    <source>
        <strain evidence="1">CL2024</strain>
        <tissue evidence="1">Fresh tender leaves</tissue>
    </source>
</reference>
<keyword evidence="2" id="KW-1185">Reference proteome</keyword>
<proteinExistence type="predicted"/>
<organism evidence="1 2">
    <name type="scientific">Eucalyptus globulus</name>
    <name type="common">Tasmanian blue gum</name>
    <dbReference type="NCBI Taxonomy" id="34317"/>
    <lineage>
        <taxon>Eukaryota</taxon>
        <taxon>Viridiplantae</taxon>
        <taxon>Streptophyta</taxon>
        <taxon>Embryophyta</taxon>
        <taxon>Tracheophyta</taxon>
        <taxon>Spermatophyta</taxon>
        <taxon>Magnoliopsida</taxon>
        <taxon>eudicotyledons</taxon>
        <taxon>Gunneridae</taxon>
        <taxon>Pentapetalae</taxon>
        <taxon>rosids</taxon>
        <taxon>malvids</taxon>
        <taxon>Myrtales</taxon>
        <taxon>Myrtaceae</taxon>
        <taxon>Myrtoideae</taxon>
        <taxon>Eucalypteae</taxon>
        <taxon>Eucalyptus</taxon>
    </lineage>
</organism>
<evidence type="ECO:0000313" key="1">
    <source>
        <dbReference type="EMBL" id="KAL3748489.1"/>
    </source>
</evidence>
<gene>
    <name evidence="1" type="ORF">ACJRO7_009691</name>
</gene>